<keyword evidence="3" id="KW-0539">Nucleus</keyword>
<dbReference type="SMART" id="SM00338">
    <property type="entry name" value="BRLZ"/>
    <property type="match status" value="1"/>
</dbReference>
<dbReference type="SUPFAM" id="SSF57959">
    <property type="entry name" value="Leucine zipper domain"/>
    <property type="match status" value="1"/>
</dbReference>
<evidence type="ECO:0000313" key="8">
    <source>
        <dbReference type="EMBL" id="KAK4794417.1"/>
    </source>
</evidence>
<feature type="chain" id="PRO_5042866806" description="BZIP domain-containing protein" evidence="6">
    <location>
        <begin position="19"/>
        <end position="358"/>
    </location>
</feature>
<dbReference type="Pfam" id="PF00170">
    <property type="entry name" value="bZIP_1"/>
    <property type="match status" value="1"/>
</dbReference>
<dbReference type="PANTHER" id="PTHR22952:SF433">
    <property type="entry name" value="PROTEIN FD"/>
    <property type="match status" value="1"/>
</dbReference>
<evidence type="ECO:0000256" key="3">
    <source>
        <dbReference type="ARBA" id="ARBA00023242"/>
    </source>
</evidence>
<dbReference type="CDD" id="cd14707">
    <property type="entry name" value="bZIP_plant_BZIP46"/>
    <property type="match status" value="1"/>
</dbReference>
<feature type="coiled-coil region" evidence="4">
    <location>
        <begin position="219"/>
        <end position="246"/>
    </location>
</feature>
<sequence length="358" mass="39565">MSMAIILLLELNQQEANAYAVGIFSQENLDNNPFPHPLQNFDRVPSSLSPLSCSNSCVRSMEEVWQEIDLSSILDHSRPGRAGPMASAAFHAGGSAAVSLQDFLARPFHRENAIISGSSSRNNSVSRSSAGSFIPAFPGPPLATALSLASRLDSTNRIDPAPPQLLGAGGSLHNPFLFKDRLAPSPMEDGVDHSEQKRRRLMKNRESAARSRARKQAYTDELESEVIQLQKENAKLRMQNHEVIRNGRSPLPPSYLSCELPILPLTERIDQFWVLFLCLGISVLAATTHEQLRLADQPTLFKRGLAGAKTQWVLFVCPSMLSRKWKTSHNCAALLKELLGVKKKTGRDRGPLKDEEIR</sequence>
<evidence type="ECO:0000256" key="1">
    <source>
        <dbReference type="ARBA" id="ARBA00004123"/>
    </source>
</evidence>
<gene>
    <name evidence="8" type="ORF">SAY86_012411</name>
</gene>
<dbReference type="Proteomes" id="UP001346149">
    <property type="component" value="Unassembled WGS sequence"/>
</dbReference>
<dbReference type="PROSITE" id="PS00036">
    <property type="entry name" value="BZIP_BASIC"/>
    <property type="match status" value="1"/>
</dbReference>
<evidence type="ECO:0000259" key="7">
    <source>
        <dbReference type="PROSITE" id="PS50217"/>
    </source>
</evidence>
<organism evidence="8 9">
    <name type="scientific">Trapa natans</name>
    <name type="common">Water chestnut</name>
    <dbReference type="NCBI Taxonomy" id="22666"/>
    <lineage>
        <taxon>Eukaryota</taxon>
        <taxon>Viridiplantae</taxon>
        <taxon>Streptophyta</taxon>
        <taxon>Embryophyta</taxon>
        <taxon>Tracheophyta</taxon>
        <taxon>Spermatophyta</taxon>
        <taxon>Magnoliopsida</taxon>
        <taxon>eudicotyledons</taxon>
        <taxon>Gunneridae</taxon>
        <taxon>Pentapetalae</taxon>
        <taxon>rosids</taxon>
        <taxon>malvids</taxon>
        <taxon>Myrtales</taxon>
        <taxon>Lythraceae</taxon>
        <taxon>Trapa</taxon>
    </lineage>
</organism>
<dbReference type="Gene3D" id="1.20.5.170">
    <property type="match status" value="1"/>
</dbReference>
<feature type="signal peptide" evidence="6">
    <location>
        <begin position="1"/>
        <end position="18"/>
    </location>
</feature>
<accession>A0AAN7R967</accession>
<dbReference type="GO" id="GO:0003677">
    <property type="term" value="F:DNA binding"/>
    <property type="evidence" value="ECO:0007669"/>
    <property type="project" value="UniProtKB-KW"/>
</dbReference>
<dbReference type="GO" id="GO:0005634">
    <property type="term" value="C:nucleus"/>
    <property type="evidence" value="ECO:0007669"/>
    <property type="project" value="UniProtKB-SubCell"/>
</dbReference>
<dbReference type="GO" id="GO:0003700">
    <property type="term" value="F:DNA-binding transcription factor activity"/>
    <property type="evidence" value="ECO:0007669"/>
    <property type="project" value="InterPro"/>
</dbReference>
<comment type="subcellular location">
    <subcellularLocation>
        <location evidence="1">Nucleus</location>
    </subcellularLocation>
</comment>
<feature type="region of interest" description="Disordered" evidence="5">
    <location>
        <begin position="183"/>
        <end position="215"/>
    </location>
</feature>
<evidence type="ECO:0000256" key="5">
    <source>
        <dbReference type="SAM" id="MobiDB-lite"/>
    </source>
</evidence>
<dbReference type="InterPro" id="IPR004827">
    <property type="entry name" value="bZIP"/>
</dbReference>
<dbReference type="GO" id="GO:0045893">
    <property type="term" value="P:positive regulation of DNA-templated transcription"/>
    <property type="evidence" value="ECO:0007669"/>
    <property type="project" value="InterPro"/>
</dbReference>
<evidence type="ECO:0000256" key="4">
    <source>
        <dbReference type="SAM" id="Coils"/>
    </source>
</evidence>
<keyword evidence="6" id="KW-0732">Signal</keyword>
<dbReference type="PANTHER" id="PTHR22952">
    <property type="entry name" value="CAMP-RESPONSE ELEMENT BINDING PROTEIN-RELATED"/>
    <property type="match status" value="1"/>
</dbReference>
<dbReference type="InterPro" id="IPR043452">
    <property type="entry name" value="BZIP46-like"/>
</dbReference>
<evidence type="ECO:0000313" key="9">
    <source>
        <dbReference type="Proteomes" id="UP001346149"/>
    </source>
</evidence>
<evidence type="ECO:0000256" key="6">
    <source>
        <dbReference type="SAM" id="SignalP"/>
    </source>
</evidence>
<keyword evidence="9" id="KW-1185">Reference proteome</keyword>
<reference evidence="8 9" key="1">
    <citation type="journal article" date="2023" name="Hortic Res">
        <title>Pangenome of water caltrop reveals structural variations and asymmetric subgenome divergence after allopolyploidization.</title>
        <authorList>
            <person name="Zhang X."/>
            <person name="Chen Y."/>
            <person name="Wang L."/>
            <person name="Yuan Y."/>
            <person name="Fang M."/>
            <person name="Shi L."/>
            <person name="Lu R."/>
            <person name="Comes H.P."/>
            <person name="Ma Y."/>
            <person name="Chen Y."/>
            <person name="Huang G."/>
            <person name="Zhou Y."/>
            <person name="Zheng Z."/>
            <person name="Qiu Y."/>
        </authorList>
    </citation>
    <scope>NUCLEOTIDE SEQUENCE [LARGE SCALE GENOMIC DNA]</scope>
    <source>
        <strain evidence="8">F231</strain>
    </source>
</reference>
<dbReference type="InterPro" id="IPR046347">
    <property type="entry name" value="bZIP_sf"/>
</dbReference>
<feature type="domain" description="BZIP" evidence="7">
    <location>
        <begin position="194"/>
        <end position="239"/>
    </location>
</feature>
<dbReference type="EMBL" id="JAXQNO010000007">
    <property type="protein sequence ID" value="KAK4794417.1"/>
    <property type="molecule type" value="Genomic_DNA"/>
</dbReference>
<comment type="caution">
    <text evidence="8">The sequence shown here is derived from an EMBL/GenBank/DDBJ whole genome shotgun (WGS) entry which is preliminary data.</text>
</comment>
<dbReference type="PROSITE" id="PS50217">
    <property type="entry name" value="BZIP"/>
    <property type="match status" value="1"/>
</dbReference>
<keyword evidence="4" id="KW-0175">Coiled coil</keyword>
<proteinExistence type="predicted"/>
<protein>
    <recommendedName>
        <fullName evidence="7">BZIP domain-containing protein</fullName>
    </recommendedName>
</protein>
<dbReference type="AlphaFoldDB" id="A0AAN7R967"/>
<name>A0AAN7R967_TRANT</name>
<keyword evidence="2" id="KW-0238">DNA-binding</keyword>
<evidence type="ECO:0000256" key="2">
    <source>
        <dbReference type="ARBA" id="ARBA00023125"/>
    </source>
</evidence>